<gene>
    <name evidence="1" type="ORF">SAMN05444164_3500</name>
</gene>
<dbReference type="AlphaFoldDB" id="A0A1H4XER9"/>
<dbReference type="RefSeq" id="WP_007605915.1">
    <property type="nucleotide sequence ID" value="NZ_FNTH01000001.1"/>
</dbReference>
<dbReference type="OrthoDB" id="8245323at2"/>
<sequence length="62" mass="7022">MSESPKNVQKIDVQTLDVIRKAMASGLHRLVVRTRKVKLNWWSGHVAAEETVTTVEPTDARH</sequence>
<proteinExistence type="predicted"/>
<dbReference type="EMBL" id="FNTH01000001">
    <property type="protein sequence ID" value="SED04103.1"/>
    <property type="molecule type" value="Genomic_DNA"/>
</dbReference>
<name>A0A1H4XER9_9BRAD</name>
<evidence type="ECO:0000313" key="1">
    <source>
        <dbReference type="EMBL" id="SED04103.1"/>
    </source>
</evidence>
<reference evidence="1 2" key="1">
    <citation type="submission" date="2016-10" db="EMBL/GenBank/DDBJ databases">
        <authorList>
            <person name="de Groot N.N."/>
        </authorList>
    </citation>
    <scope>NUCLEOTIDE SEQUENCE [LARGE SCALE GENOMIC DNA]</scope>
    <source>
        <strain evidence="1 2">MT12</strain>
    </source>
</reference>
<accession>A0A1H4XER9</accession>
<organism evidence="1 2">
    <name type="scientific">Bradyrhizobium erythrophlei</name>
    <dbReference type="NCBI Taxonomy" id="1437360"/>
    <lineage>
        <taxon>Bacteria</taxon>
        <taxon>Pseudomonadati</taxon>
        <taxon>Pseudomonadota</taxon>
        <taxon>Alphaproteobacteria</taxon>
        <taxon>Hyphomicrobiales</taxon>
        <taxon>Nitrobacteraceae</taxon>
        <taxon>Bradyrhizobium</taxon>
    </lineage>
</organism>
<dbReference type="Proteomes" id="UP000198992">
    <property type="component" value="Unassembled WGS sequence"/>
</dbReference>
<evidence type="ECO:0000313" key="2">
    <source>
        <dbReference type="Proteomes" id="UP000198992"/>
    </source>
</evidence>
<protein>
    <submittedName>
        <fullName evidence="1">Uncharacterized protein</fullName>
    </submittedName>
</protein>